<evidence type="ECO:0000259" key="1">
    <source>
        <dbReference type="Pfam" id="PF05225"/>
    </source>
</evidence>
<dbReference type="Pfam" id="PF05225">
    <property type="entry name" value="HTH_psq"/>
    <property type="match status" value="1"/>
</dbReference>
<evidence type="ECO:0000313" key="3">
    <source>
        <dbReference type="Proteomes" id="UP001281614"/>
    </source>
</evidence>
<reference evidence="2" key="1">
    <citation type="submission" date="2023-02" db="EMBL/GenBank/DDBJ databases">
        <title>Colletotrichum kahawae CIFC_Que2 genome sequencing and assembly.</title>
        <authorList>
            <person name="Baroncelli R."/>
        </authorList>
    </citation>
    <scope>NUCLEOTIDE SEQUENCE</scope>
    <source>
        <strain evidence="2">CIFC_Que2</strain>
    </source>
</reference>
<name>A0AAD9Y7N2_COLKA</name>
<dbReference type="InterPro" id="IPR007889">
    <property type="entry name" value="HTH_Psq"/>
</dbReference>
<proteinExistence type="predicted"/>
<dbReference type="EMBL" id="VYYT01000342">
    <property type="protein sequence ID" value="KAK2741062.1"/>
    <property type="molecule type" value="Genomic_DNA"/>
</dbReference>
<dbReference type="AlphaFoldDB" id="A0AAD9Y7N2"/>
<evidence type="ECO:0000313" key="2">
    <source>
        <dbReference type="EMBL" id="KAK2741062.1"/>
    </source>
</evidence>
<dbReference type="Proteomes" id="UP001281614">
    <property type="component" value="Unassembled WGS sequence"/>
</dbReference>
<keyword evidence="3" id="KW-1185">Reference proteome</keyword>
<feature type="domain" description="HTH psq-type" evidence="1">
    <location>
        <begin position="6"/>
        <end position="42"/>
    </location>
</feature>
<accession>A0AAD9Y7N2</accession>
<dbReference type="GO" id="GO:0003677">
    <property type="term" value="F:DNA binding"/>
    <property type="evidence" value="ECO:0007669"/>
    <property type="project" value="InterPro"/>
</dbReference>
<organism evidence="2 3">
    <name type="scientific">Colletotrichum kahawae</name>
    <name type="common">Coffee berry disease fungus</name>
    <dbReference type="NCBI Taxonomy" id="34407"/>
    <lineage>
        <taxon>Eukaryota</taxon>
        <taxon>Fungi</taxon>
        <taxon>Dikarya</taxon>
        <taxon>Ascomycota</taxon>
        <taxon>Pezizomycotina</taxon>
        <taxon>Sordariomycetes</taxon>
        <taxon>Hypocreomycetidae</taxon>
        <taxon>Glomerellales</taxon>
        <taxon>Glomerellaceae</taxon>
        <taxon>Colletotrichum</taxon>
        <taxon>Colletotrichum gloeosporioides species complex</taxon>
    </lineage>
</organism>
<protein>
    <submittedName>
        <fullName evidence="2">Transposase</fullName>
    </submittedName>
</protein>
<dbReference type="InterPro" id="IPR009057">
    <property type="entry name" value="Homeodomain-like_sf"/>
</dbReference>
<sequence>MPLYSEDDVLRALTAIANGTSVKKATFEHGVPRSTLQNRIRGVQTRDIAFSDLQRLSLTQESHLAEWVNSRILLNASYRSMETPSLLERTGYSLLLRETHLQWFKHLAIPKIMAIKASNRYNIDKTSILESRGSNGLILRSLETHSIRKKQPGSHA</sequence>
<comment type="caution">
    <text evidence="2">The sequence shown here is derived from an EMBL/GenBank/DDBJ whole genome shotgun (WGS) entry which is preliminary data.</text>
</comment>
<dbReference type="SUPFAM" id="SSF46689">
    <property type="entry name" value="Homeodomain-like"/>
    <property type="match status" value="1"/>
</dbReference>
<dbReference type="Gene3D" id="1.10.10.60">
    <property type="entry name" value="Homeodomain-like"/>
    <property type="match status" value="1"/>
</dbReference>
<gene>
    <name evidence="2" type="ORF">CKAH01_18544</name>
</gene>